<gene>
    <name evidence="2" type="ORF">CRG98_038137</name>
</gene>
<dbReference type="EMBL" id="PGOL01003367">
    <property type="protein sequence ID" value="PKI41462.1"/>
    <property type="molecule type" value="Genomic_DNA"/>
</dbReference>
<evidence type="ECO:0000313" key="3">
    <source>
        <dbReference type="Proteomes" id="UP000233551"/>
    </source>
</evidence>
<proteinExistence type="predicted"/>
<dbReference type="InterPro" id="IPR041577">
    <property type="entry name" value="RT_RNaseH_2"/>
</dbReference>
<dbReference type="STRING" id="22663.A0A2I0IBU2"/>
<comment type="caution">
    <text evidence="2">The sequence shown here is derived from an EMBL/GenBank/DDBJ whole genome shotgun (WGS) entry which is preliminary data.</text>
</comment>
<dbReference type="InterPro" id="IPR043502">
    <property type="entry name" value="DNA/RNA_pol_sf"/>
</dbReference>
<dbReference type="AlphaFoldDB" id="A0A2I0IBU2"/>
<reference evidence="2 3" key="1">
    <citation type="submission" date="2017-11" db="EMBL/GenBank/DDBJ databases">
        <title>De-novo sequencing of pomegranate (Punica granatum L.) genome.</title>
        <authorList>
            <person name="Akparov Z."/>
            <person name="Amiraslanov A."/>
            <person name="Hajiyeva S."/>
            <person name="Abbasov M."/>
            <person name="Kaur K."/>
            <person name="Hamwieh A."/>
            <person name="Solovyev V."/>
            <person name="Salamov A."/>
            <person name="Braich B."/>
            <person name="Kosarev P."/>
            <person name="Mahmoud A."/>
            <person name="Hajiyev E."/>
            <person name="Babayeva S."/>
            <person name="Izzatullayeva V."/>
            <person name="Mammadov A."/>
            <person name="Mammadov A."/>
            <person name="Sharifova S."/>
            <person name="Ojaghi J."/>
            <person name="Eynullazada K."/>
            <person name="Bayramov B."/>
            <person name="Abdulazimova A."/>
            <person name="Shahmuradov I."/>
        </authorList>
    </citation>
    <scope>NUCLEOTIDE SEQUENCE [LARGE SCALE GENOMIC DNA]</scope>
    <source>
        <strain evidence="3">cv. AG2017</strain>
        <tissue evidence="2">Leaf</tissue>
    </source>
</reference>
<organism evidence="2 3">
    <name type="scientific">Punica granatum</name>
    <name type="common">Pomegranate</name>
    <dbReference type="NCBI Taxonomy" id="22663"/>
    <lineage>
        <taxon>Eukaryota</taxon>
        <taxon>Viridiplantae</taxon>
        <taxon>Streptophyta</taxon>
        <taxon>Embryophyta</taxon>
        <taxon>Tracheophyta</taxon>
        <taxon>Spermatophyta</taxon>
        <taxon>Magnoliopsida</taxon>
        <taxon>eudicotyledons</taxon>
        <taxon>Gunneridae</taxon>
        <taxon>Pentapetalae</taxon>
        <taxon>rosids</taxon>
        <taxon>malvids</taxon>
        <taxon>Myrtales</taxon>
        <taxon>Lythraceae</taxon>
        <taxon>Punica</taxon>
    </lineage>
</organism>
<dbReference type="Proteomes" id="UP000233551">
    <property type="component" value="Unassembled WGS sequence"/>
</dbReference>
<dbReference type="PANTHER" id="PTHR35046">
    <property type="entry name" value="ZINC KNUCKLE (CCHC-TYPE) FAMILY PROTEIN"/>
    <property type="match status" value="1"/>
</dbReference>
<evidence type="ECO:0000313" key="2">
    <source>
        <dbReference type="EMBL" id="PKI41462.1"/>
    </source>
</evidence>
<protein>
    <recommendedName>
        <fullName evidence="1">Reverse transcriptase/retrotransposon-derived protein RNase H-like domain-containing protein</fullName>
    </recommendedName>
</protein>
<keyword evidence="3" id="KW-1185">Reference proteome</keyword>
<evidence type="ECO:0000259" key="1">
    <source>
        <dbReference type="Pfam" id="PF17919"/>
    </source>
</evidence>
<sequence length="180" mass="20584">MDMDVFLINQIPSINHYYCNCEALNFNTLKSNSKFLHHKKVHGPIEAWTKKKGIEVNEEKIKAIREWSTPTTAPEGTKFKWSESTQQNFEIIKEKLCAAPILALTNFSKAFEIDCDASGVGIGAVLMQNKCPIAYFNEKLSGANLNYSTDDNEFYALIRALETWENYLLSKDFIIHTDHK</sequence>
<feature type="domain" description="Reverse transcriptase/retrotransposon-derived protein RNase H-like" evidence="1">
    <location>
        <begin position="81"/>
        <end position="175"/>
    </location>
</feature>
<dbReference type="PANTHER" id="PTHR35046:SF9">
    <property type="entry name" value="RNA-DIRECTED DNA POLYMERASE"/>
    <property type="match status" value="1"/>
</dbReference>
<name>A0A2I0IBU2_PUNGR</name>
<accession>A0A2I0IBU2</accession>
<dbReference type="Pfam" id="PF17919">
    <property type="entry name" value="RT_RNaseH_2"/>
    <property type="match status" value="1"/>
</dbReference>
<dbReference type="SUPFAM" id="SSF56672">
    <property type="entry name" value="DNA/RNA polymerases"/>
    <property type="match status" value="1"/>
</dbReference>